<proteinExistence type="predicted"/>
<dbReference type="Pfam" id="PF16319">
    <property type="entry name" value="SGBP_BT4661-like"/>
    <property type="match status" value="1"/>
</dbReference>
<dbReference type="InterPro" id="IPR032529">
    <property type="entry name" value="BT4661-like"/>
</dbReference>
<keyword evidence="3" id="KW-1185">Reference proteome</keyword>
<dbReference type="Gene3D" id="2.60.40.10">
    <property type="entry name" value="Immunoglobulins"/>
    <property type="match status" value="1"/>
</dbReference>
<keyword evidence="1" id="KW-0732">Signal</keyword>
<name>A0A5D3FYE7_9BACE</name>
<feature type="signal peptide" evidence="1">
    <location>
        <begin position="1"/>
        <end position="22"/>
    </location>
</feature>
<evidence type="ECO:0000313" key="3">
    <source>
        <dbReference type="Proteomes" id="UP000324383"/>
    </source>
</evidence>
<dbReference type="Proteomes" id="UP000324383">
    <property type="component" value="Unassembled WGS sequence"/>
</dbReference>
<dbReference type="Gene3D" id="2.60.40.60">
    <property type="entry name" value="Cadherins"/>
    <property type="match status" value="1"/>
</dbReference>
<reference evidence="2 3" key="1">
    <citation type="submission" date="2019-07" db="EMBL/GenBank/DDBJ databases">
        <title>Draft Genome Sequences of Bacteroides pyogenes Strains Isolated from the Uterus Holstein Dairy Cows with Metritis.</title>
        <authorList>
            <person name="Cunha F."/>
            <person name="Galvao K.N."/>
            <person name="Jeon S.J."/>
            <person name="Jeong K.C."/>
        </authorList>
    </citation>
    <scope>NUCLEOTIDE SEQUENCE [LARGE SCALE GENOMIC DNA]</scope>
    <source>
        <strain evidence="2 3">KG-31</strain>
    </source>
</reference>
<protein>
    <submittedName>
        <fullName evidence="2">DUF4958 domain-containing protein</fullName>
    </submittedName>
</protein>
<evidence type="ECO:0000256" key="1">
    <source>
        <dbReference type="SAM" id="SignalP"/>
    </source>
</evidence>
<dbReference type="AlphaFoldDB" id="A0A5D3FYE7"/>
<feature type="chain" id="PRO_5030116536" evidence="1">
    <location>
        <begin position="23"/>
        <end position="714"/>
    </location>
</feature>
<evidence type="ECO:0000313" key="2">
    <source>
        <dbReference type="EMBL" id="TYK34514.1"/>
    </source>
</evidence>
<dbReference type="EMBL" id="VKLW01000007">
    <property type="protein sequence ID" value="TYK34514.1"/>
    <property type="molecule type" value="Genomic_DNA"/>
</dbReference>
<dbReference type="RefSeq" id="WP_148726925.1">
    <property type="nucleotide sequence ID" value="NZ_CP197398.1"/>
</dbReference>
<dbReference type="InterPro" id="IPR013783">
    <property type="entry name" value="Ig-like_fold"/>
</dbReference>
<dbReference type="Gene3D" id="2.60.40.2730">
    <property type="match status" value="1"/>
</dbReference>
<sequence>MKLRQLSSSLLAFLTVILVSVAGVSCSDTETTDETGFIIYYSGMTDIGPSMSGVIGSPTYKGNAPSDFSITGVTLNGETVNGEQFSIDPATGAISVSSKKDTPIGIYSLSISCVSNGKTYQFKDIVQVNMMKAVPDGITVEPNKLQAEYADVADPNSETALPTAQVKTDGNHVSIRKYEIAQSEYSDCFAISQTGEISILKGNPKLVPGIYVLALKLTTGATGEDEGIFENAVEINITSKPLELKYYPDNGKIEEETPQSGQTTFTSNAPTLKGSPEGIAYSIKSIMPATDKITIDSKSGVLSVAASHGFKAKEKFVVSVHVVNDYDKEGVDFTDVFTLEVVDFIAPITDFGYPDTECVQAVETEIKPNAGFKGDEVKFEFVEPDPKLESALTLEVDGTIRVKHGNDIPLGNYTIKVKATNPKSDPEHPAVATFTLSVKENPNFFTYFRYGNNIGLTPEEKYADQFRVEAGGKLSSVHPKPVKTDAKVKLVWSITPIHQAAGTTIDPETGEITLAGLKASQTGAVLVTATAGEGKAAVSVTQPVFFNFAQELSGILVEYTPFVIQANPKQKTVSVAPTVKGTTVTPDFVMDYRRSFNYYPIKGSHKKGQPKDKDSFLFKLWSNYFNGDESKTGSKDPLSYFTNKSDLTKPLAYVDNSNNFTIVVNPEKWTADGEYANGLLFGQIPFSTKGIKDCDDSKNPNKHFPVVIWLDTKF</sequence>
<accession>A0A5D3FYE7</accession>
<dbReference type="Gene3D" id="2.60.40.2720">
    <property type="match status" value="1"/>
</dbReference>
<gene>
    <name evidence="2" type="ORF">FNJ60_04455</name>
</gene>
<dbReference type="Gene3D" id="2.60.40.2710">
    <property type="match status" value="1"/>
</dbReference>
<dbReference type="Gene3D" id="2.30.30.1270">
    <property type="match status" value="1"/>
</dbReference>
<organism evidence="2 3">
    <name type="scientific">Bacteroides pyogenes</name>
    <dbReference type="NCBI Taxonomy" id="310300"/>
    <lineage>
        <taxon>Bacteria</taxon>
        <taxon>Pseudomonadati</taxon>
        <taxon>Bacteroidota</taxon>
        <taxon>Bacteroidia</taxon>
        <taxon>Bacteroidales</taxon>
        <taxon>Bacteroidaceae</taxon>
        <taxon>Bacteroides</taxon>
    </lineage>
</organism>
<dbReference type="PROSITE" id="PS51257">
    <property type="entry name" value="PROKAR_LIPOPROTEIN"/>
    <property type="match status" value="1"/>
</dbReference>
<comment type="caution">
    <text evidence="2">The sequence shown here is derived from an EMBL/GenBank/DDBJ whole genome shotgun (WGS) entry which is preliminary data.</text>
</comment>